<proteinExistence type="predicted"/>
<reference evidence="1" key="2">
    <citation type="submission" date="2012-06" db="EMBL/GenBank/DDBJ databases">
        <title>The complete genome of Flexibacter litoralis DSM 6794.</title>
        <authorList>
            <consortium name="US DOE Joint Genome Institute (JGI-PGF)"/>
            <person name="Lucas S."/>
            <person name="Copeland A."/>
            <person name="Lapidus A."/>
            <person name="Glavina del Rio T."/>
            <person name="Dalin E."/>
            <person name="Tice H."/>
            <person name="Bruce D."/>
            <person name="Goodwin L."/>
            <person name="Pitluck S."/>
            <person name="Peters L."/>
            <person name="Ovchinnikova G."/>
            <person name="Lu M."/>
            <person name="Kyrpides N."/>
            <person name="Mavromatis K."/>
            <person name="Ivanova N."/>
            <person name="Brettin T."/>
            <person name="Detter J.C."/>
            <person name="Han C."/>
            <person name="Larimer F."/>
            <person name="Land M."/>
            <person name="Hauser L."/>
            <person name="Markowitz V."/>
            <person name="Cheng J.-F."/>
            <person name="Hugenholtz P."/>
            <person name="Woyke T."/>
            <person name="Wu D."/>
            <person name="Spring S."/>
            <person name="Lang E."/>
            <person name="Kopitz M."/>
            <person name="Brambilla E."/>
            <person name="Klenk H.-P."/>
            <person name="Eisen J.A."/>
        </authorList>
    </citation>
    <scope>NUCLEOTIDE SEQUENCE</scope>
    <source>
        <strain evidence="1">DSM 6794</strain>
    </source>
</reference>
<dbReference type="KEGG" id="fli:Fleli_2344"/>
<evidence type="ECO:0000313" key="2">
    <source>
        <dbReference type="EMBL" id="AFM04741.1"/>
    </source>
</evidence>
<gene>
    <name evidence="1" type="ordered locus">Fleli_2344</name>
    <name evidence="2" type="ordered locus">Fleli_2369</name>
</gene>
<organism evidence="1 3">
    <name type="scientific">Bernardetia litoralis (strain ATCC 23117 / DSM 6794 / NBRC 15988 / NCIMB 1366 / Fx l1 / Sio-4)</name>
    <name type="common">Flexibacter litoralis</name>
    <dbReference type="NCBI Taxonomy" id="880071"/>
    <lineage>
        <taxon>Bacteria</taxon>
        <taxon>Pseudomonadati</taxon>
        <taxon>Bacteroidota</taxon>
        <taxon>Cytophagia</taxon>
        <taxon>Cytophagales</taxon>
        <taxon>Bernardetiaceae</taxon>
        <taxon>Bernardetia</taxon>
    </lineage>
</organism>
<dbReference type="HOGENOM" id="CLU_2553285_0_0_10"/>
<dbReference type="AlphaFoldDB" id="I4AL82"/>
<keyword evidence="3" id="KW-1185">Reference proteome</keyword>
<protein>
    <submittedName>
        <fullName evidence="1">Uncharacterized protein</fullName>
    </submittedName>
</protein>
<evidence type="ECO:0000313" key="1">
    <source>
        <dbReference type="EMBL" id="AFM04717.1"/>
    </source>
</evidence>
<dbReference type="Proteomes" id="UP000006054">
    <property type="component" value="Chromosome"/>
</dbReference>
<dbReference type="KEGG" id="fli:Fleli_2369"/>
<sequence>MKPPILENNKHSVVAVEFNTGIVLKTDFERHIGQGEAFHIFENLELAIKFVDRKILEDSDLQLSIYNNKGEYLFTKDKNGKT</sequence>
<evidence type="ECO:0000313" key="3">
    <source>
        <dbReference type="Proteomes" id="UP000006054"/>
    </source>
</evidence>
<dbReference type="RefSeq" id="WP_014798158.1">
    <property type="nucleotide sequence ID" value="NC_018018.1"/>
</dbReference>
<reference evidence="3" key="1">
    <citation type="submission" date="2012-06" db="EMBL/GenBank/DDBJ databases">
        <title>The complete genome of Flexibacter litoralis DSM 6794.</title>
        <authorList>
            <person name="Lucas S."/>
            <person name="Copeland A."/>
            <person name="Lapidus A."/>
            <person name="Glavina del Rio T."/>
            <person name="Dalin E."/>
            <person name="Tice H."/>
            <person name="Bruce D."/>
            <person name="Goodwin L."/>
            <person name="Pitluck S."/>
            <person name="Peters L."/>
            <person name="Ovchinnikova G."/>
            <person name="Lu M."/>
            <person name="Kyrpides N."/>
            <person name="Mavromatis K."/>
            <person name="Ivanova N."/>
            <person name="Brettin T."/>
            <person name="Detter J.C."/>
            <person name="Han C."/>
            <person name="Larimer F."/>
            <person name="Land M."/>
            <person name="Hauser L."/>
            <person name="Markowitz V."/>
            <person name="Cheng J.-F."/>
            <person name="Hugenholtz P."/>
            <person name="Woyke T."/>
            <person name="Wu D."/>
            <person name="Spring S."/>
            <person name="Lang E."/>
            <person name="Kopitz M."/>
            <person name="Brambilla E."/>
            <person name="Klenk H.-P."/>
            <person name="Eisen J.A."/>
        </authorList>
    </citation>
    <scope>NUCLEOTIDE SEQUENCE [LARGE SCALE GENOMIC DNA]</scope>
    <source>
        <strain evidence="3">ATCC 23117 / DSM 6794 / NBRC 15988 / NCIMB 1366 / Sio-4</strain>
    </source>
</reference>
<name>I4AL82_BERLS</name>
<dbReference type="STRING" id="880071.Fleli_2344"/>
<dbReference type="OrthoDB" id="1495327at2"/>
<accession>I4AL82</accession>
<dbReference type="EMBL" id="CP003345">
    <property type="protein sequence ID" value="AFM04717.1"/>
    <property type="molecule type" value="Genomic_DNA"/>
</dbReference>
<dbReference type="EMBL" id="CP003345">
    <property type="protein sequence ID" value="AFM04741.1"/>
    <property type="molecule type" value="Genomic_DNA"/>
</dbReference>